<dbReference type="EMBL" id="BMUB01000010">
    <property type="protein sequence ID" value="GGU86919.1"/>
    <property type="molecule type" value="Genomic_DNA"/>
</dbReference>
<feature type="region of interest" description="Disordered" evidence="1">
    <location>
        <begin position="1"/>
        <end position="21"/>
    </location>
</feature>
<feature type="compositionally biased region" description="Basic and acidic residues" evidence="1">
    <location>
        <begin position="1"/>
        <end position="19"/>
    </location>
</feature>
<reference evidence="2" key="1">
    <citation type="journal article" date="2014" name="Int. J. Syst. Evol. Microbiol.">
        <title>Complete genome sequence of Corynebacterium casei LMG S-19264T (=DSM 44701T), isolated from a smear-ripened cheese.</title>
        <authorList>
            <consortium name="US DOE Joint Genome Institute (JGI-PGF)"/>
            <person name="Walter F."/>
            <person name="Albersmeier A."/>
            <person name="Kalinowski J."/>
            <person name="Ruckert C."/>
        </authorList>
    </citation>
    <scope>NUCLEOTIDE SEQUENCE</scope>
    <source>
        <strain evidence="2">JCM 4434</strain>
    </source>
</reference>
<dbReference type="AlphaFoldDB" id="A0A8H9HSD1"/>
<reference evidence="2" key="2">
    <citation type="submission" date="2020-09" db="EMBL/GenBank/DDBJ databases">
        <authorList>
            <person name="Sun Q."/>
            <person name="Ohkuma M."/>
        </authorList>
    </citation>
    <scope>NUCLEOTIDE SEQUENCE</scope>
    <source>
        <strain evidence="2">JCM 4434</strain>
    </source>
</reference>
<accession>A0A8H9HSD1</accession>
<name>A0A8H9HSD1_KITAU</name>
<comment type="caution">
    <text evidence="2">The sequence shown here is derived from an EMBL/GenBank/DDBJ whole genome shotgun (WGS) entry which is preliminary data.</text>
</comment>
<evidence type="ECO:0000313" key="3">
    <source>
        <dbReference type="Proteomes" id="UP000610124"/>
    </source>
</evidence>
<gene>
    <name evidence="2" type="ORF">GCM10010502_44020</name>
</gene>
<evidence type="ECO:0000313" key="2">
    <source>
        <dbReference type="EMBL" id="GGU86919.1"/>
    </source>
</evidence>
<proteinExistence type="predicted"/>
<dbReference type="Proteomes" id="UP000610124">
    <property type="component" value="Unassembled WGS sequence"/>
</dbReference>
<sequence>MRVGGERGGTRMGVHHEEVDGVGTYVEHTESHNSPRYAIRAARRSVVTVFALVSVVPVRSRPFRVRSAAVAR</sequence>
<organism evidence="2 3">
    <name type="scientific">Kitasatospora aureofaciens</name>
    <name type="common">Streptomyces aureofaciens</name>
    <dbReference type="NCBI Taxonomy" id="1894"/>
    <lineage>
        <taxon>Bacteria</taxon>
        <taxon>Bacillati</taxon>
        <taxon>Actinomycetota</taxon>
        <taxon>Actinomycetes</taxon>
        <taxon>Kitasatosporales</taxon>
        <taxon>Streptomycetaceae</taxon>
        <taxon>Kitasatospora</taxon>
    </lineage>
</organism>
<protein>
    <submittedName>
        <fullName evidence="2">Uncharacterized protein</fullName>
    </submittedName>
</protein>
<evidence type="ECO:0000256" key="1">
    <source>
        <dbReference type="SAM" id="MobiDB-lite"/>
    </source>
</evidence>